<evidence type="ECO:0000259" key="4">
    <source>
        <dbReference type="Pfam" id="PF00135"/>
    </source>
</evidence>
<evidence type="ECO:0000256" key="2">
    <source>
        <dbReference type="ARBA" id="ARBA00022801"/>
    </source>
</evidence>
<protein>
    <recommendedName>
        <fullName evidence="3">Carboxylic ester hydrolase</fullName>
        <ecNumber evidence="3">3.1.1.-</ecNumber>
    </recommendedName>
</protein>
<proteinExistence type="inferred from homology"/>
<evidence type="ECO:0000313" key="5">
    <source>
        <dbReference type="EMBL" id="USD22745.1"/>
    </source>
</evidence>
<dbReference type="EMBL" id="CP092418">
    <property type="protein sequence ID" value="USD22745.1"/>
    <property type="molecule type" value="Genomic_DNA"/>
</dbReference>
<dbReference type="Gene3D" id="3.40.50.1820">
    <property type="entry name" value="alpha/beta hydrolase"/>
    <property type="match status" value="1"/>
</dbReference>
<dbReference type="InterPro" id="IPR019826">
    <property type="entry name" value="Carboxylesterase_B_AS"/>
</dbReference>
<accession>A0ABY4VFH1</accession>
<dbReference type="PRINTS" id="PR00878">
    <property type="entry name" value="CHOLNESTRASE"/>
</dbReference>
<dbReference type="PROSITE" id="PS00122">
    <property type="entry name" value="CARBOXYLESTERASE_B_1"/>
    <property type="match status" value="1"/>
</dbReference>
<evidence type="ECO:0000256" key="1">
    <source>
        <dbReference type="ARBA" id="ARBA00005964"/>
    </source>
</evidence>
<evidence type="ECO:0000313" key="6">
    <source>
        <dbReference type="Proteomes" id="UP001055658"/>
    </source>
</evidence>
<keyword evidence="6" id="KW-1185">Reference proteome</keyword>
<dbReference type="Pfam" id="PF00135">
    <property type="entry name" value="COesterase"/>
    <property type="match status" value="1"/>
</dbReference>
<name>A0ABY4VFH1_9GAMM</name>
<evidence type="ECO:0000256" key="3">
    <source>
        <dbReference type="RuleBase" id="RU361235"/>
    </source>
</evidence>
<dbReference type="SUPFAM" id="SSF53474">
    <property type="entry name" value="alpha/beta-Hydrolases"/>
    <property type="match status" value="1"/>
</dbReference>
<dbReference type="InterPro" id="IPR029058">
    <property type="entry name" value="AB_hydrolase_fold"/>
</dbReference>
<dbReference type="InterPro" id="IPR002018">
    <property type="entry name" value="CarbesteraseB"/>
</dbReference>
<sequence>MTKDPDIGKHLNKNMTPIIETSSGPIIGKSDLKLGIHKFLGIPYARPPVGELRWSPPEELPPWTTPYHAEEFGMPAAQNPSTLMEVRGRDGEIPEREECLHLNIFSPPVNPSQKLPVMFWIHGGSFYMGSGCQPIYNGSYLAASGRAIIITFNYRLGSFGFLRLKDISEIPSTGNEGILDQIAALKWVKNNISVFGGDPDNITLFGESAGAMSIASILNISECQGLYARAIVQSGHPRALHSIEQANQMAEAFTFHLRKISKGKSLYHYTAKELLQAQKKILEATQLHQKWGKLPFKPVIDNKLIEDTKLSRKPTEKGLPLLLGSNLEEWNLFSASNPEIYTLTYQKICKHLEWLIPEDKLKPIINYYYQQASITKDNHWPIWSKTWNLMLTDMVFTLPGLRHLNGYPGNCFHYHFTQPLASQPLLGACHAVELGYVFGTHGEDSLKMLYGGETEAHLLSASIQGSWLSFAEIGTPGGDWAVYSGTNSKRLGQNSTSREFNATDLLNLWQDIPNEALNKYL</sequence>
<keyword evidence="2 3" id="KW-0378">Hydrolase</keyword>
<reference evidence="5" key="1">
    <citation type="submission" date="2022-02" db="EMBL/GenBank/DDBJ databases">
        <title>Coral-associated bacteria.</title>
        <authorList>
            <person name="Tang K."/>
            <person name="Wang X."/>
        </authorList>
    </citation>
    <scope>NUCLEOTIDE SEQUENCE</scope>
    <source>
        <strain evidence="5">SCSIO 43006</strain>
    </source>
</reference>
<dbReference type="PANTHER" id="PTHR11559">
    <property type="entry name" value="CARBOXYLESTERASE"/>
    <property type="match status" value="1"/>
</dbReference>
<comment type="similarity">
    <text evidence="1 3">Belongs to the type-B carboxylesterase/lipase family.</text>
</comment>
<dbReference type="InterPro" id="IPR000997">
    <property type="entry name" value="Cholinesterase"/>
</dbReference>
<dbReference type="InterPro" id="IPR050309">
    <property type="entry name" value="Type-B_Carboxylest/Lipase"/>
</dbReference>
<gene>
    <name evidence="5" type="ORF">MJO52_06310</name>
</gene>
<feature type="domain" description="Carboxylesterase type B" evidence="4">
    <location>
        <begin position="16"/>
        <end position="491"/>
    </location>
</feature>
<dbReference type="EC" id="3.1.1.-" evidence="3"/>
<dbReference type="Proteomes" id="UP001055658">
    <property type="component" value="Chromosome"/>
</dbReference>
<dbReference type="RefSeq" id="WP_252085099.1">
    <property type="nucleotide sequence ID" value="NZ_CP092418.1"/>
</dbReference>
<organism evidence="5 6">
    <name type="scientific">Microbulbifer variabilis</name>
    <dbReference type="NCBI Taxonomy" id="266805"/>
    <lineage>
        <taxon>Bacteria</taxon>
        <taxon>Pseudomonadati</taxon>
        <taxon>Pseudomonadota</taxon>
        <taxon>Gammaproteobacteria</taxon>
        <taxon>Cellvibrionales</taxon>
        <taxon>Microbulbiferaceae</taxon>
        <taxon>Microbulbifer</taxon>
    </lineage>
</organism>